<gene>
    <name evidence="2" type="ORF">BHM03_00042369</name>
</gene>
<feature type="region of interest" description="Disordered" evidence="1">
    <location>
        <begin position="1"/>
        <end position="33"/>
    </location>
</feature>
<feature type="compositionally biased region" description="Polar residues" evidence="1">
    <location>
        <begin position="21"/>
        <end position="32"/>
    </location>
</feature>
<organism evidence="2">
    <name type="scientific">Ensete ventricosum</name>
    <name type="common">Abyssinian banana</name>
    <name type="synonym">Musa ensete</name>
    <dbReference type="NCBI Taxonomy" id="4639"/>
    <lineage>
        <taxon>Eukaryota</taxon>
        <taxon>Viridiplantae</taxon>
        <taxon>Streptophyta</taxon>
        <taxon>Embryophyta</taxon>
        <taxon>Tracheophyta</taxon>
        <taxon>Spermatophyta</taxon>
        <taxon>Magnoliopsida</taxon>
        <taxon>Liliopsida</taxon>
        <taxon>Zingiberales</taxon>
        <taxon>Musaceae</taxon>
        <taxon>Ensete</taxon>
    </lineage>
</organism>
<dbReference type="Proteomes" id="UP000290560">
    <property type="component" value="Unassembled WGS sequence"/>
</dbReference>
<accession>A0A444FFG2</accession>
<dbReference type="EMBL" id="KV876367">
    <property type="protein sequence ID" value="RZR74746.1"/>
    <property type="molecule type" value="Genomic_DNA"/>
</dbReference>
<name>A0A444FFG2_ENSVE</name>
<proteinExistence type="predicted"/>
<sequence>MAKPEALKLSDDSNTRLRTPDLQSKHSPSTRQLTHHICSMRVHRLFYLWRPSATASPAMPAPTTTMSATPSMLAAHLTVPTMEIVREGVATLDLR</sequence>
<feature type="compositionally biased region" description="Basic and acidic residues" evidence="1">
    <location>
        <begin position="1"/>
        <end position="19"/>
    </location>
</feature>
<protein>
    <submittedName>
        <fullName evidence="2">Uncharacterized protein</fullName>
    </submittedName>
</protein>
<evidence type="ECO:0000256" key="1">
    <source>
        <dbReference type="SAM" id="MobiDB-lite"/>
    </source>
</evidence>
<evidence type="ECO:0000313" key="2">
    <source>
        <dbReference type="EMBL" id="RZR74746.1"/>
    </source>
</evidence>
<dbReference type="AlphaFoldDB" id="A0A444FFG2"/>
<reference evidence="2" key="1">
    <citation type="journal article" date="2018" name="Data Brief">
        <title>Genome sequence data from 17 accessions of Ensete ventricosum, a staple food crop for millions in Ethiopia.</title>
        <authorList>
            <person name="Yemataw Z."/>
            <person name="Muzemil S."/>
            <person name="Ambachew D."/>
            <person name="Tripathi L."/>
            <person name="Tesfaye K."/>
            <person name="Chala A."/>
            <person name="Farbos A."/>
            <person name="O'Neill P."/>
            <person name="Moore K."/>
            <person name="Grant M."/>
            <person name="Studholme D.J."/>
        </authorList>
    </citation>
    <scope>NUCLEOTIDE SEQUENCE [LARGE SCALE GENOMIC DNA]</scope>
    <source>
        <tissue evidence="2">Leaf</tissue>
    </source>
</reference>